<dbReference type="GO" id="GO:0005975">
    <property type="term" value="P:carbohydrate metabolic process"/>
    <property type="evidence" value="ECO:0007669"/>
    <property type="project" value="InterPro"/>
</dbReference>
<dbReference type="AlphaFoldDB" id="A0A135V141"/>
<evidence type="ECO:0000313" key="1">
    <source>
        <dbReference type="EMBL" id="KXH66384.1"/>
    </source>
</evidence>
<organism evidence="1 2">
    <name type="scientific">Colletotrichum salicis</name>
    <dbReference type="NCBI Taxonomy" id="1209931"/>
    <lineage>
        <taxon>Eukaryota</taxon>
        <taxon>Fungi</taxon>
        <taxon>Dikarya</taxon>
        <taxon>Ascomycota</taxon>
        <taxon>Pezizomycotina</taxon>
        <taxon>Sordariomycetes</taxon>
        <taxon>Hypocreomycetidae</taxon>
        <taxon>Glomerellales</taxon>
        <taxon>Glomerellaceae</taxon>
        <taxon>Colletotrichum</taxon>
        <taxon>Colletotrichum acutatum species complex</taxon>
    </lineage>
</organism>
<accession>A0A135V141</accession>
<dbReference type="STRING" id="1209931.A0A135V141"/>
<protein>
    <submittedName>
        <fullName evidence="1">Bacterial alpha-L-rhamnosidase domain-containing protein</fullName>
    </submittedName>
</protein>
<gene>
    <name evidence="1" type="ORF">CSAL01_09999</name>
</gene>
<reference evidence="1 2" key="1">
    <citation type="submission" date="2014-02" db="EMBL/GenBank/DDBJ databases">
        <title>The genome sequence of Colletotrichum salicis CBS 607.94.</title>
        <authorList>
            <person name="Baroncelli R."/>
            <person name="Thon M.R."/>
        </authorList>
    </citation>
    <scope>NUCLEOTIDE SEQUENCE [LARGE SCALE GENOMIC DNA]</scope>
    <source>
        <strain evidence="1 2">CBS 607.94</strain>
    </source>
</reference>
<dbReference type="Proteomes" id="UP000070121">
    <property type="component" value="Unassembled WGS sequence"/>
</dbReference>
<dbReference type="Gene3D" id="1.50.10.10">
    <property type="match status" value="1"/>
</dbReference>
<evidence type="ECO:0000313" key="2">
    <source>
        <dbReference type="Proteomes" id="UP000070121"/>
    </source>
</evidence>
<dbReference type="EMBL" id="JFFI01000690">
    <property type="protein sequence ID" value="KXH66384.1"/>
    <property type="molecule type" value="Genomic_DNA"/>
</dbReference>
<dbReference type="Gene3D" id="2.60.420.10">
    <property type="entry name" value="Maltose phosphorylase, domain 3"/>
    <property type="match status" value="1"/>
</dbReference>
<sequence length="115" mass="12655">MSQLGARTRWSSVPLYEFKTEVAGIKPLEPGWGAISCAPRFNLFSEFDAKVALGGELAPGIARIIWSREGGTHELSLSIALQDIPVEDPIRVSVELPSGVEEHFGRDLTFNFQLE</sequence>
<keyword evidence="2" id="KW-1185">Reference proteome</keyword>
<dbReference type="OrthoDB" id="6503935at2759"/>
<name>A0A135V141_9PEZI</name>
<comment type="caution">
    <text evidence="1">The sequence shown here is derived from an EMBL/GenBank/DDBJ whole genome shotgun (WGS) entry which is preliminary data.</text>
</comment>
<dbReference type="InterPro" id="IPR012341">
    <property type="entry name" value="6hp_glycosidase-like_sf"/>
</dbReference>
<proteinExistence type="predicted"/>